<name>A0ABR2JFA8_9EUKA</name>
<feature type="compositionally biased region" description="Basic and acidic residues" evidence="1">
    <location>
        <begin position="1025"/>
        <end position="1049"/>
    </location>
</feature>
<reference evidence="2 3" key="1">
    <citation type="submission" date="2024-04" db="EMBL/GenBank/DDBJ databases">
        <title>Tritrichomonas musculus Genome.</title>
        <authorList>
            <person name="Alves-Ferreira E."/>
            <person name="Grigg M."/>
            <person name="Lorenzi H."/>
            <person name="Galac M."/>
        </authorList>
    </citation>
    <scope>NUCLEOTIDE SEQUENCE [LARGE SCALE GENOMIC DNA]</scope>
    <source>
        <strain evidence="2 3">EAF2021</strain>
    </source>
</reference>
<gene>
    <name evidence="2" type="ORF">M9Y10_006002</name>
</gene>
<evidence type="ECO:0000313" key="3">
    <source>
        <dbReference type="Proteomes" id="UP001470230"/>
    </source>
</evidence>
<feature type="region of interest" description="Disordered" evidence="1">
    <location>
        <begin position="589"/>
        <end position="620"/>
    </location>
</feature>
<comment type="caution">
    <text evidence="2">The sequence shown here is derived from an EMBL/GenBank/DDBJ whole genome shotgun (WGS) entry which is preliminary data.</text>
</comment>
<protein>
    <submittedName>
        <fullName evidence="2">Uncharacterized protein</fullName>
    </submittedName>
</protein>
<feature type="compositionally biased region" description="Basic and acidic residues" evidence="1">
    <location>
        <begin position="823"/>
        <end position="843"/>
    </location>
</feature>
<feature type="compositionally biased region" description="Polar residues" evidence="1">
    <location>
        <begin position="1098"/>
        <end position="1109"/>
    </location>
</feature>
<evidence type="ECO:0000256" key="1">
    <source>
        <dbReference type="SAM" id="MobiDB-lite"/>
    </source>
</evidence>
<organism evidence="2 3">
    <name type="scientific">Tritrichomonas musculus</name>
    <dbReference type="NCBI Taxonomy" id="1915356"/>
    <lineage>
        <taxon>Eukaryota</taxon>
        <taxon>Metamonada</taxon>
        <taxon>Parabasalia</taxon>
        <taxon>Tritrichomonadida</taxon>
        <taxon>Tritrichomonadidae</taxon>
        <taxon>Tritrichomonas</taxon>
    </lineage>
</organism>
<accession>A0ABR2JFA8</accession>
<sequence length="1138" mass="134446">MSLDNEKFISKLKKSEILLLPGFDASDKKTKLADLKMKLHNNVHYSLKKTGARVKDYIDAYNRRDEIKQQQIESTKKISINKKFERGVYQEINKIKVQARKVYDKFEHNDEEVIEYRNNEDIQKLLKSGEIIDDVYINLNKEYDTIEQSNRITKKTEDEYIKLFKNKFGFKPKVCDIFYLANQKTESVLKDARVDIQRILKYLNADTVPKTVKPKIDKLKTELLNAPDVEKKDEEEKIDDEIDDEFFEAANKRGQQLIDDMYKRMNLTKEQVDKLMKKQQEEKTTDEKPKPKNVIKVSQIKTAKPKDERQKIIDEIVNVRNEAKTKTDKSYGDDFDESVRHTKRYKTQLKDKYITLFKNKFGIKPSKFKHLETDEIDFDDDVDEIMKLKSKPKKTKTTKPKDKSQAKPIDNDSNEPTVEDYVDETQAKNYKKIQKILPYVERDIINDIYHEFLNLSWQRVNRLPFTDSAKDKLLNKSVLEKVYNSTAREPVSTNAIMTCLKMMYDFNNLWRKDKSKVFYCREGYQVAEWIPGKYMNFKIDNSLHKFFDNYNLNDEYNYFMTIPQHDIDTEIKRGIEQQFGYFIDESGKKATLPKSKPKPEPAKPLEPEPPAPEPRVESVDDKPTVEDYVNETQFKNYKQIQQTFPDVDRDIINEIYWSFVQIANLYIDRCSTNESDKKRKLNKLVTKKIEDSPYHEPTTINTILTCLKMMLTFNNFWRKDKSKVFESYQLNEWLPSSYFKFNTAKKFNNTFTNDMLYPEYKYFMSISLHDIDTEIKKSVEKQYGFFIDDLGNKATLDNKTNKSDERLLFESEEQKPKRKPVKRKDTPSVEQEIKHESSVKPEPEPTAEPTKIKSSMILESEPLKKIKMIPTKIVSSIPEQQLEQQLEEKRKKYNLAPPLDNDEDFLKIKQFNYKKLNRKIYSSIDFEIQDVITGAALVCDDKYQKLMRKTKIDNKDRKSEKWKSLFNEIYVDEYEYRFGIKPLKIPKHDIVLNGGLLDTTISYVDKNDIKHVFNHRLNNPIPPHVKHEAEEKAKRDVEEKAKREAEQQRLQDLFTKSKLNELKSSPPPKLKSDFEPVEPPSQLPTIEDKPFEDMESAGSINNSLSQTQQQETYNNFMNPDFDDEFASDEYDYAFDHVI</sequence>
<dbReference type="EMBL" id="JAPFFF010000012">
    <property type="protein sequence ID" value="KAK8875827.1"/>
    <property type="molecule type" value="Genomic_DNA"/>
</dbReference>
<feature type="compositionally biased region" description="Basic and acidic residues" evidence="1">
    <location>
        <begin position="597"/>
        <end position="606"/>
    </location>
</feature>
<proteinExistence type="predicted"/>
<keyword evidence="3" id="KW-1185">Reference proteome</keyword>
<feature type="region of interest" description="Disordered" evidence="1">
    <location>
        <begin position="805"/>
        <end position="851"/>
    </location>
</feature>
<feature type="region of interest" description="Disordered" evidence="1">
    <location>
        <begin position="1020"/>
        <end position="1109"/>
    </location>
</feature>
<feature type="region of interest" description="Disordered" evidence="1">
    <location>
        <begin position="391"/>
        <end position="419"/>
    </location>
</feature>
<evidence type="ECO:0000313" key="2">
    <source>
        <dbReference type="EMBL" id="KAK8875827.1"/>
    </source>
</evidence>
<dbReference type="Proteomes" id="UP001470230">
    <property type="component" value="Unassembled WGS sequence"/>
</dbReference>
<feature type="compositionally biased region" description="Basic and acidic residues" evidence="1">
    <location>
        <begin position="805"/>
        <end position="815"/>
    </location>
</feature>